<evidence type="ECO:0000256" key="1">
    <source>
        <dbReference type="SAM" id="MobiDB-lite"/>
    </source>
</evidence>
<protein>
    <recommendedName>
        <fullName evidence="4">VWA domain-containing protein</fullName>
    </recommendedName>
</protein>
<gene>
    <name evidence="2" type="ORF">SAMN05444366_1430</name>
</gene>
<sequence>MHNLSEIEETLVSWKSQWQQAKLEWNPLLRLQEPIWCLSHQDAWKEGLTGSFAMIRLNDHRIVINLEEITERGITDYAIEVLAHEIGHHIFAPANLYDNAILLNRIRFALPGIEDRAPMVSNLYTDFLINDKLERVNKLRMSEVYKAINSEDNFTELWTLMMRTYEYLWRLNRGELAINLSFHSKKIDADASLLASLIRSYSKGWIHGGGRFAVMLYPYLMDDKKFEEARKKILILLDAEDAGKGAMDISGMTELDLEGYDEVIDMRKEAISSKENDGDKKNKGSLGIEKSRKGGQGPREGYMGPGNYIDLMKQVNPKADEQRLVNAYYKEIALPHLIDFPVEISENKSMDLPEGLETWDIGDAIEEVDWLQSAITSPTIIPGLTTQKRSYGSDSDNSISESPLNIYLGIDCSGSMGNPRHNFSWPILAATIIGLSALRAGASVMGCLSGEPGDYLETDGFITDETDLLTTLTSYLGTGYAYGIERLRKPFGEKPKKKSHIVIVTDNDIFSMLNADTHTDQTNWELAEIALKNAGGHGTMVLHSPPDYNNDLVIRLRKMGWNIYYVTNETELLKFAAEFSQQNYAYV</sequence>
<keyword evidence="3" id="KW-1185">Reference proteome</keyword>
<reference evidence="3" key="1">
    <citation type="submission" date="2016-11" db="EMBL/GenBank/DDBJ databases">
        <authorList>
            <person name="Varghese N."/>
            <person name="Submissions S."/>
        </authorList>
    </citation>
    <scope>NUCLEOTIDE SEQUENCE [LARGE SCALE GENOMIC DNA]</scope>
    <source>
        <strain evidence="3">DSM 1811</strain>
    </source>
</reference>
<feature type="compositionally biased region" description="Basic and acidic residues" evidence="1">
    <location>
        <begin position="271"/>
        <end position="282"/>
    </location>
</feature>
<accession>A0A1M7D7I7</accession>
<evidence type="ECO:0000313" key="2">
    <source>
        <dbReference type="EMBL" id="SHL75139.1"/>
    </source>
</evidence>
<dbReference type="Proteomes" id="UP000184121">
    <property type="component" value="Unassembled WGS sequence"/>
</dbReference>
<dbReference type="OrthoDB" id="974562at2"/>
<evidence type="ECO:0008006" key="4">
    <source>
        <dbReference type="Google" id="ProtNLM"/>
    </source>
</evidence>
<name>A0A1M7D7I7_9FLAO</name>
<feature type="region of interest" description="Disordered" evidence="1">
    <location>
        <begin position="271"/>
        <end position="303"/>
    </location>
</feature>
<dbReference type="AlphaFoldDB" id="A0A1M7D7I7"/>
<dbReference type="RefSeq" id="WP_072970889.1">
    <property type="nucleotide sequence ID" value="NZ_FRBY01000002.1"/>
</dbReference>
<proteinExistence type="predicted"/>
<dbReference type="STRING" id="29534.SAMN05444366_1430"/>
<organism evidence="2 3">
    <name type="scientific">Flavobacterium saccharophilum</name>
    <dbReference type="NCBI Taxonomy" id="29534"/>
    <lineage>
        <taxon>Bacteria</taxon>
        <taxon>Pseudomonadati</taxon>
        <taxon>Bacteroidota</taxon>
        <taxon>Flavobacteriia</taxon>
        <taxon>Flavobacteriales</taxon>
        <taxon>Flavobacteriaceae</taxon>
        <taxon>Flavobacterium</taxon>
    </lineage>
</organism>
<evidence type="ECO:0000313" key="3">
    <source>
        <dbReference type="Proteomes" id="UP000184121"/>
    </source>
</evidence>
<dbReference type="EMBL" id="FRBY01000002">
    <property type="protein sequence ID" value="SHL75139.1"/>
    <property type="molecule type" value="Genomic_DNA"/>
</dbReference>